<feature type="compositionally biased region" description="Low complexity" evidence="1">
    <location>
        <begin position="14"/>
        <end position="23"/>
    </location>
</feature>
<dbReference type="Proteomes" id="UP000432089">
    <property type="component" value="Unassembled WGS sequence"/>
</dbReference>
<feature type="region of interest" description="Disordered" evidence="1">
    <location>
        <begin position="1"/>
        <end position="63"/>
    </location>
</feature>
<name>A0A7V7PPT5_9HYPH</name>
<feature type="compositionally biased region" description="Pro residues" evidence="1">
    <location>
        <begin position="27"/>
        <end position="37"/>
    </location>
</feature>
<protein>
    <submittedName>
        <fullName evidence="2">Uncharacterized protein</fullName>
    </submittedName>
</protein>
<keyword evidence="3" id="KW-1185">Reference proteome</keyword>
<evidence type="ECO:0000256" key="1">
    <source>
        <dbReference type="SAM" id="MobiDB-lite"/>
    </source>
</evidence>
<organism evidence="2 3">
    <name type="scientific">Plantimonas leprariae</name>
    <dbReference type="NCBI Taxonomy" id="2615207"/>
    <lineage>
        <taxon>Bacteria</taxon>
        <taxon>Pseudomonadati</taxon>
        <taxon>Pseudomonadota</taxon>
        <taxon>Alphaproteobacteria</taxon>
        <taxon>Hyphomicrobiales</taxon>
        <taxon>Aurantimonadaceae</taxon>
        <taxon>Plantimonas</taxon>
    </lineage>
</organism>
<gene>
    <name evidence="2" type="ORF">F6X38_09635</name>
</gene>
<evidence type="ECO:0000313" key="3">
    <source>
        <dbReference type="Proteomes" id="UP000432089"/>
    </source>
</evidence>
<evidence type="ECO:0000313" key="2">
    <source>
        <dbReference type="EMBL" id="KAB0680062.1"/>
    </source>
</evidence>
<feature type="compositionally biased region" description="Low complexity" evidence="1">
    <location>
        <begin position="38"/>
        <end position="47"/>
    </location>
</feature>
<proteinExistence type="predicted"/>
<accession>A0A7V7PPT5</accession>
<dbReference type="AlphaFoldDB" id="A0A7V7PPT5"/>
<dbReference type="EMBL" id="VZDO01000006">
    <property type="protein sequence ID" value="KAB0680062.1"/>
    <property type="molecule type" value="Genomic_DNA"/>
</dbReference>
<comment type="caution">
    <text evidence="2">The sequence shown here is derived from an EMBL/GenBank/DDBJ whole genome shotgun (WGS) entry which is preliminary data.</text>
</comment>
<feature type="compositionally biased region" description="Pro residues" evidence="1">
    <location>
        <begin position="1"/>
        <end position="13"/>
    </location>
</feature>
<feature type="non-terminal residue" evidence="2">
    <location>
        <position position="1"/>
    </location>
</feature>
<reference evidence="2 3" key="1">
    <citation type="submission" date="2019-09" db="EMBL/GenBank/DDBJ databases">
        <title>YIM 132180 draft genome.</title>
        <authorList>
            <person name="Zhang K."/>
        </authorList>
    </citation>
    <scope>NUCLEOTIDE SEQUENCE [LARGE SCALE GENOMIC DNA]</scope>
    <source>
        <strain evidence="2 3">YIM 132180</strain>
    </source>
</reference>
<sequence>PRPGARPPPPPREPAGTARPAAEPDWRPAPPPGPVAPPTTHATASPHGHPRRTVIPTSPVRRL</sequence>